<dbReference type="KEGG" id="cao:Celal_1147"/>
<keyword evidence="2" id="KW-1185">Reference proteome</keyword>
<organism evidence="1 2">
    <name type="scientific">Cellulophaga algicola (strain DSM 14237 / IC166 / ACAM 630)</name>
    <dbReference type="NCBI Taxonomy" id="688270"/>
    <lineage>
        <taxon>Bacteria</taxon>
        <taxon>Pseudomonadati</taxon>
        <taxon>Bacteroidota</taxon>
        <taxon>Flavobacteriia</taxon>
        <taxon>Flavobacteriales</taxon>
        <taxon>Flavobacteriaceae</taxon>
        <taxon>Cellulophaga</taxon>
    </lineage>
</organism>
<dbReference type="InterPro" id="IPR012334">
    <property type="entry name" value="Pectin_lyas_fold"/>
</dbReference>
<reference evidence="1 2" key="1">
    <citation type="journal article" date="2010" name="Stand. Genomic Sci.">
        <title>Complete genome sequence of Cellulophaga algicola type strain (IC166).</title>
        <authorList>
            <person name="Abt B."/>
            <person name="Lu M."/>
            <person name="Misra M."/>
            <person name="Han C."/>
            <person name="Nolan M."/>
            <person name="Lucas S."/>
            <person name="Hammon N."/>
            <person name="Deshpande S."/>
            <person name="Cheng J.F."/>
            <person name="Tapia R."/>
            <person name="Goodwin L."/>
            <person name="Pitluck S."/>
            <person name="Liolios K."/>
            <person name="Pagani I."/>
            <person name="Ivanova N."/>
            <person name="Mavromatis K."/>
            <person name="Ovchinikova G."/>
            <person name="Pati A."/>
            <person name="Chen A."/>
            <person name="Palaniappan K."/>
            <person name="Land M."/>
            <person name="Hauser L."/>
            <person name="Chang Y.J."/>
            <person name="Jeffries C.D."/>
            <person name="Detter J.C."/>
            <person name="Brambilla E."/>
            <person name="Rohde M."/>
            <person name="Tindall B.J."/>
            <person name="Goker M."/>
            <person name="Woyke T."/>
            <person name="Bristow J."/>
            <person name="Eisen J.A."/>
            <person name="Markowitz V."/>
            <person name="Hugenholtz P."/>
            <person name="Kyrpides N.C."/>
            <person name="Klenk H.P."/>
            <person name="Lapidus A."/>
        </authorList>
    </citation>
    <scope>NUCLEOTIDE SEQUENCE [LARGE SCALE GENOMIC DNA]</scope>
    <source>
        <strain evidence="2">DSM 14237 / IC166 / ACAM 630</strain>
    </source>
</reference>
<evidence type="ECO:0000313" key="1">
    <source>
        <dbReference type="EMBL" id="ADV48464.1"/>
    </source>
</evidence>
<dbReference type="Proteomes" id="UP000008634">
    <property type="component" value="Chromosome"/>
</dbReference>
<dbReference type="EMBL" id="CP002453">
    <property type="protein sequence ID" value="ADV48464.1"/>
    <property type="molecule type" value="Genomic_DNA"/>
</dbReference>
<gene>
    <name evidence="1" type="ordered locus">Celal_1147</name>
</gene>
<accession>E6X6F8</accession>
<evidence type="ECO:0000313" key="2">
    <source>
        <dbReference type="Proteomes" id="UP000008634"/>
    </source>
</evidence>
<dbReference type="eggNOG" id="ENOG50311DY">
    <property type="taxonomic scope" value="Bacteria"/>
</dbReference>
<dbReference type="HOGENOM" id="CLU_372880_0_0_10"/>
<protein>
    <submittedName>
        <fullName evidence="1">Uncharacterized protein</fullName>
    </submittedName>
</protein>
<dbReference type="Gene3D" id="2.160.20.10">
    <property type="entry name" value="Single-stranded right-handed beta-helix, Pectin lyase-like"/>
    <property type="match status" value="1"/>
</dbReference>
<sequence length="750" mass="83152">MLSTVLMAVCLLFSGVSCKKDSEFTETVLLAEEEVIIDVENAIVIPVDFDWTTIPDEYKDAVWDIQFDFDLNGETIVLPENVTLYFTGGSLSNGTVTGDGTSTIVSKTKYQVFDTVDLAGTFVEEQYLMPYWFGAVMNGITDDRDVFVATLAQAHAVSARVMVDKNMFLDVEETGTKSIFLEDNTWIEGKNDANIIINNMLSPAFYMALVKDITIKNVTFLYDNTYDASYDWSSNNDITLNQLQLRSYLVTTKNIVFESTNPIFRGSSAFHSLFSLEACSGVLFEDVNIKAKGDTANTFIQFVIKFKEQYVANQTTSGEANGITAIPEDIVINNMTMDGILMGLQGNVANLSIDNLESYRYSDMQNEDGSNLGGNVGDEIYRFPPPHLMYFNTDFSVHDLFPNNIQITNTIDHGEYVGTTETRGESGYCHSLKLIGRVENVLVDNYASYRRDGLGDLGDITNGVFKNMYAENTSDIFDPTLKFSSLRFVGPLTSTIFENITLKDNADIAEIYPMDFATGDDVTWDNIQVFVKELNTDDGGFFGIFGSDNTIVNSGLTIEKHSSTQLNRGIIYHDQETLANGANNHYEVSVTGWRSIDDNYREENCRILFANSENTNTNYAKVIDVDNNYIIEQINSVEQDQWTRTEVIDLGAGTSQLLEINIPRGLTVQHVSANTLEGLASGVEVTIGTSSLLKDNLMGAVSKTTGLVTKVVNEVIADSGDRAVYLYANGGFQNTGKIEVTLELVRGTQY</sequence>
<dbReference type="AlphaFoldDB" id="E6X6F8"/>
<name>E6X6F8_CELAD</name>
<proteinExistence type="predicted"/>